<name>A0A8S2WQD4_9BILA</name>
<sequence length="185" mass="21594">LVMSLCEKCAKFYGLADENNLCSFCFDPTRAEVKLRSTKRPQDPVEIKQRIDQLALSTELFDLLKQQLLSSIDDRSREAKNDSRRLSLITNQKINQFGVDHEMENGVIFTAEQAKDLYNLSAFRIPFNDEQLEHLLCIRVIDNWNIDQEVMHVGHCYYGSYYRPSTPEDIHIPNFKQLKLHENVL</sequence>
<evidence type="ECO:0000313" key="2">
    <source>
        <dbReference type="Proteomes" id="UP000682733"/>
    </source>
</evidence>
<gene>
    <name evidence="1" type="ORF">TMI583_LOCUS45984</name>
</gene>
<dbReference type="AlphaFoldDB" id="A0A8S2WQD4"/>
<dbReference type="EMBL" id="CAJOBA010083994">
    <property type="protein sequence ID" value="CAF4454712.1"/>
    <property type="molecule type" value="Genomic_DNA"/>
</dbReference>
<evidence type="ECO:0000313" key="1">
    <source>
        <dbReference type="EMBL" id="CAF4454712.1"/>
    </source>
</evidence>
<reference evidence="1" key="1">
    <citation type="submission" date="2021-02" db="EMBL/GenBank/DDBJ databases">
        <authorList>
            <person name="Nowell W R."/>
        </authorList>
    </citation>
    <scope>NUCLEOTIDE SEQUENCE</scope>
</reference>
<feature type="non-terminal residue" evidence="1">
    <location>
        <position position="1"/>
    </location>
</feature>
<comment type="caution">
    <text evidence="1">The sequence shown here is derived from an EMBL/GenBank/DDBJ whole genome shotgun (WGS) entry which is preliminary data.</text>
</comment>
<protein>
    <submittedName>
        <fullName evidence="1">Uncharacterized protein</fullName>
    </submittedName>
</protein>
<accession>A0A8S2WQD4</accession>
<dbReference type="Proteomes" id="UP000682733">
    <property type="component" value="Unassembled WGS sequence"/>
</dbReference>
<proteinExistence type="predicted"/>
<organism evidence="1 2">
    <name type="scientific">Didymodactylos carnosus</name>
    <dbReference type="NCBI Taxonomy" id="1234261"/>
    <lineage>
        <taxon>Eukaryota</taxon>
        <taxon>Metazoa</taxon>
        <taxon>Spiralia</taxon>
        <taxon>Gnathifera</taxon>
        <taxon>Rotifera</taxon>
        <taxon>Eurotatoria</taxon>
        <taxon>Bdelloidea</taxon>
        <taxon>Philodinida</taxon>
        <taxon>Philodinidae</taxon>
        <taxon>Didymodactylos</taxon>
    </lineage>
</organism>